<gene>
    <name evidence="6" type="ORF">HX845_07015</name>
</gene>
<dbReference type="Gene3D" id="1.20.1250.20">
    <property type="entry name" value="MFS general substrate transporter like domains"/>
    <property type="match status" value="1"/>
</dbReference>
<feature type="transmembrane region" description="Helical" evidence="4">
    <location>
        <begin position="293"/>
        <end position="312"/>
    </location>
</feature>
<dbReference type="GO" id="GO:0022857">
    <property type="term" value="F:transmembrane transporter activity"/>
    <property type="evidence" value="ECO:0007669"/>
    <property type="project" value="InterPro"/>
</dbReference>
<dbReference type="InterPro" id="IPR020846">
    <property type="entry name" value="MFS_dom"/>
</dbReference>
<feature type="transmembrane region" description="Helical" evidence="4">
    <location>
        <begin position="117"/>
        <end position="135"/>
    </location>
</feature>
<evidence type="ECO:0000259" key="5">
    <source>
        <dbReference type="PROSITE" id="PS50850"/>
    </source>
</evidence>
<feature type="transmembrane region" description="Helical" evidence="4">
    <location>
        <begin position="261"/>
        <end position="281"/>
    </location>
</feature>
<feature type="transmembrane region" description="Helical" evidence="4">
    <location>
        <begin position="179"/>
        <end position="197"/>
    </location>
</feature>
<organism evidence="6 7">
    <name type="scientific">Pseudomonas gingeri</name>
    <dbReference type="NCBI Taxonomy" id="117681"/>
    <lineage>
        <taxon>Bacteria</taxon>
        <taxon>Pseudomonadati</taxon>
        <taxon>Pseudomonadota</taxon>
        <taxon>Gammaproteobacteria</taxon>
        <taxon>Pseudomonadales</taxon>
        <taxon>Pseudomonadaceae</taxon>
        <taxon>Pseudomonas</taxon>
    </lineage>
</organism>
<keyword evidence="2 4" id="KW-1133">Transmembrane helix</keyword>
<keyword evidence="3 4" id="KW-0472">Membrane</keyword>
<protein>
    <submittedName>
        <fullName evidence="6">MFS transporter</fullName>
    </submittedName>
</protein>
<name>A0A7Y7XW19_9PSED</name>
<feature type="transmembrane region" description="Helical" evidence="4">
    <location>
        <begin position="352"/>
        <end position="371"/>
    </location>
</feature>
<dbReference type="AlphaFoldDB" id="A0A7Y7XW19"/>
<accession>A0A7Y7XW19</accession>
<dbReference type="EMBL" id="JACAQE010000002">
    <property type="protein sequence ID" value="NWC13380.1"/>
    <property type="molecule type" value="Genomic_DNA"/>
</dbReference>
<feature type="transmembrane region" description="Helical" evidence="4">
    <location>
        <begin position="147"/>
        <end position="167"/>
    </location>
</feature>
<sequence>MHSAIEPRGDHVSVQVNRKSKAVASVAGLGLFIMALALRPGIVSVGPLVHAIQVEFALRHAQAALLTAIPDVCMGFFAIFIPRIGRRFGNDRVILFSLVLLGLALVLRALAGSSSSLLLSTFLVGVGVAISGPLIGGWIKSHFASRAALLMGIYAAGLGVGATMAAVGSEYVALAEGGWRLAAGVWAILCLFAIVSWQRLASIFPSRPHAERASTAVVSQSPARTGRAWLIAVYFGLSQFVCYACFAWVGESSRELAINSLGPGSNLGLFTAIVAASSLVSGIMTRNTPDRRGWLTGAAVLSTVGAALLWLSPHALGAIPVMVIALGQGTCFALAMTLPLDNTTSQEEASQWTAFMLFVGYLTAALGPFAFGFLRDRTGTFEASYGVLVAASLALLLLTPMLKPRAQEANSRQGAVLRTQ</sequence>
<feature type="transmembrane region" description="Helical" evidence="4">
    <location>
        <begin position="93"/>
        <end position="111"/>
    </location>
</feature>
<feature type="transmembrane region" description="Helical" evidence="4">
    <location>
        <begin position="21"/>
        <end position="42"/>
    </location>
</feature>
<evidence type="ECO:0000256" key="1">
    <source>
        <dbReference type="ARBA" id="ARBA00022692"/>
    </source>
</evidence>
<dbReference type="InterPro" id="IPR011701">
    <property type="entry name" value="MFS"/>
</dbReference>
<dbReference type="Proteomes" id="UP000517547">
    <property type="component" value="Unassembled WGS sequence"/>
</dbReference>
<comment type="caution">
    <text evidence="6">The sequence shown here is derived from an EMBL/GenBank/DDBJ whole genome shotgun (WGS) entry which is preliminary data.</text>
</comment>
<evidence type="ECO:0000256" key="4">
    <source>
        <dbReference type="SAM" id="Phobius"/>
    </source>
</evidence>
<feature type="domain" description="Major facilitator superfamily (MFS) profile" evidence="5">
    <location>
        <begin position="23"/>
        <end position="407"/>
    </location>
</feature>
<dbReference type="PANTHER" id="PTHR23523:SF2">
    <property type="entry name" value="2-NITROIMIDAZOLE TRANSPORTER"/>
    <property type="match status" value="1"/>
</dbReference>
<keyword evidence="1 4" id="KW-0812">Transmembrane</keyword>
<feature type="transmembrane region" description="Helical" evidence="4">
    <location>
        <begin position="318"/>
        <end position="340"/>
    </location>
</feature>
<feature type="transmembrane region" description="Helical" evidence="4">
    <location>
        <begin position="62"/>
        <end position="81"/>
    </location>
</feature>
<feature type="transmembrane region" description="Helical" evidence="4">
    <location>
        <begin position="228"/>
        <end position="249"/>
    </location>
</feature>
<evidence type="ECO:0000256" key="3">
    <source>
        <dbReference type="ARBA" id="ARBA00023136"/>
    </source>
</evidence>
<reference evidence="6 7" key="1">
    <citation type="submission" date="2020-04" db="EMBL/GenBank/DDBJ databases">
        <title>Molecular characterization of pseudomonads from Agaricus bisporus reveal novel blotch 2 pathogens in Western Europe.</title>
        <authorList>
            <person name="Taparia T."/>
            <person name="Krijger M."/>
            <person name="Haynes E."/>
            <person name="Elpinstone J.G."/>
            <person name="Noble R."/>
            <person name="Van Der Wolf J."/>
        </authorList>
    </citation>
    <scope>NUCLEOTIDE SEQUENCE [LARGE SCALE GENOMIC DNA]</scope>
    <source>
        <strain evidence="6 7">IPO3738</strain>
    </source>
</reference>
<evidence type="ECO:0000313" key="7">
    <source>
        <dbReference type="Proteomes" id="UP000517547"/>
    </source>
</evidence>
<evidence type="ECO:0000256" key="2">
    <source>
        <dbReference type="ARBA" id="ARBA00022989"/>
    </source>
</evidence>
<dbReference type="SUPFAM" id="SSF103473">
    <property type="entry name" value="MFS general substrate transporter"/>
    <property type="match status" value="1"/>
</dbReference>
<dbReference type="PANTHER" id="PTHR23523">
    <property type="match status" value="1"/>
</dbReference>
<evidence type="ECO:0000313" key="6">
    <source>
        <dbReference type="EMBL" id="NWC13380.1"/>
    </source>
</evidence>
<dbReference type="InterPro" id="IPR052524">
    <property type="entry name" value="MFS_Cyanate_Porter"/>
</dbReference>
<feature type="transmembrane region" description="Helical" evidence="4">
    <location>
        <begin position="383"/>
        <end position="402"/>
    </location>
</feature>
<dbReference type="Pfam" id="PF07690">
    <property type="entry name" value="MFS_1"/>
    <property type="match status" value="1"/>
</dbReference>
<dbReference type="InterPro" id="IPR036259">
    <property type="entry name" value="MFS_trans_sf"/>
</dbReference>
<proteinExistence type="predicted"/>
<dbReference type="PROSITE" id="PS50850">
    <property type="entry name" value="MFS"/>
    <property type="match status" value="1"/>
</dbReference>